<sequence>MRWGRRRQADPPTPEDAPAVSGGSPFAPVTEVTPAGHAELELEPLPPADAAVEHAPETAPVAHAAEQVSARVAAAVAAEAPHRAGEDDAVDPVDLDVPSTEALPVPAPPRAGRNLWLATATGVVLGVGAIAAAIYHPLVFTAVVYAFAVAAVLEWRHALGRLGLHVSVVPVLLATLGMGVATVFGRGEGLVVALLVACAGVIAWRIVDDRVENTLADSLVGIFTLAWIPFLASFLVLLELADDGWRRVLVVIVAVVLNDTFALFTGMLFGRRKLAPRVSPKKTWEGAIGGAAFGIVGSAVLSFYLFDGRWWLGAAVGAACVVAAVLGDLAESALKRDIAVKDMSSAIPGHGGILDRLDSLLPAAAVAYIVFALLIGTR</sequence>
<evidence type="ECO:0000313" key="21">
    <source>
        <dbReference type="EMBL" id="MDN4483717.1"/>
    </source>
</evidence>
<evidence type="ECO:0000256" key="20">
    <source>
        <dbReference type="SAM" id="Phobius"/>
    </source>
</evidence>
<feature type="region of interest" description="Disordered" evidence="19">
    <location>
        <begin position="1"/>
        <end position="57"/>
    </location>
</feature>
<evidence type="ECO:0000256" key="2">
    <source>
        <dbReference type="ARBA" id="ARBA00004651"/>
    </source>
</evidence>
<keyword evidence="11 18" id="KW-0812">Transmembrane</keyword>
<keyword evidence="13 20" id="KW-1133">Transmembrane helix</keyword>
<evidence type="ECO:0000256" key="18">
    <source>
        <dbReference type="RuleBase" id="RU003938"/>
    </source>
</evidence>
<comment type="pathway">
    <text evidence="3 18">Phospholipid metabolism; CDP-diacylglycerol biosynthesis; CDP-diacylglycerol from sn-glycerol 3-phosphate: step 3/3.</text>
</comment>
<dbReference type="GO" id="GO:0005886">
    <property type="term" value="C:plasma membrane"/>
    <property type="evidence" value="ECO:0007669"/>
    <property type="project" value="UniProtKB-SubCell"/>
</dbReference>
<evidence type="ECO:0000256" key="9">
    <source>
        <dbReference type="ARBA" id="ARBA00022516"/>
    </source>
</evidence>
<feature type="transmembrane region" description="Helical" evidence="20">
    <location>
        <begin position="286"/>
        <end position="304"/>
    </location>
</feature>
<evidence type="ECO:0000256" key="17">
    <source>
        <dbReference type="ARBA" id="ARBA00023264"/>
    </source>
</evidence>
<evidence type="ECO:0000256" key="19">
    <source>
        <dbReference type="SAM" id="MobiDB-lite"/>
    </source>
</evidence>
<dbReference type="PANTHER" id="PTHR46382">
    <property type="entry name" value="PHOSPHATIDATE CYTIDYLYLTRANSFERASE"/>
    <property type="match status" value="1"/>
</dbReference>
<gene>
    <name evidence="21" type="ORF">QQ002_09240</name>
</gene>
<dbReference type="InterPro" id="IPR000374">
    <property type="entry name" value="PC_trans"/>
</dbReference>
<protein>
    <recommendedName>
        <fullName evidence="7 18">Phosphatidate cytidylyltransferase</fullName>
        <ecNumber evidence="6 18">2.7.7.41</ecNumber>
    </recommendedName>
</protein>
<dbReference type="AlphaFoldDB" id="A0AB35MIS9"/>
<evidence type="ECO:0000256" key="6">
    <source>
        <dbReference type="ARBA" id="ARBA00012487"/>
    </source>
</evidence>
<name>A0AB35MIS9_9MICO</name>
<comment type="pathway">
    <text evidence="4">Lipid metabolism.</text>
</comment>
<evidence type="ECO:0000256" key="10">
    <source>
        <dbReference type="ARBA" id="ARBA00022679"/>
    </source>
</evidence>
<keyword evidence="16" id="KW-0594">Phospholipid biosynthesis</keyword>
<dbReference type="GO" id="GO:0004605">
    <property type="term" value="F:phosphatidate cytidylyltransferase activity"/>
    <property type="evidence" value="ECO:0007669"/>
    <property type="project" value="UniProtKB-EC"/>
</dbReference>
<dbReference type="RefSeq" id="WP_301160492.1">
    <property type="nucleotide sequence ID" value="NZ_JAUHQB010000006.1"/>
</dbReference>
<evidence type="ECO:0000256" key="1">
    <source>
        <dbReference type="ARBA" id="ARBA00001698"/>
    </source>
</evidence>
<feature type="transmembrane region" description="Helical" evidence="20">
    <location>
        <begin position="162"/>
        <end position="184"/>
    </location>
</feature>
<feature type="transmembrane region" description="Helical" evidence="20">
    <location>
        <begin position="219"/>
        <end position="238"/>
    </location>
</feature>
<evidence type="ECO:0000256" key="13">
    <source>
        <dbReference type="ARBA" id="ARBA00022989"/>
    </source>
</evidence>
<dbReference type="GO" id="GO:0016024">
    <property type="term" value="P:CDP-diacylglycerol biosynthetic process"/>
    <property type="evidence" value="ECO:0007669"/>
    <property type="project" value="TreeGrafter"/>
</dbReference>
<dbReference type="Proteomes" id="UP001172756">
    <property type="component" value="Unassembled WGS sequence"/>
</dbReference>
<evidence type="ECO:0000256" key="8">
    <source>
        <dbReference type="ARBA" id="ARBA00022475"/>
    </source>
</evidence>
<comment type="catalytic activity">
    <reaction evidence="1 18">
        <text>a 1,2-diacyl-sn-glycero-3-phosphate + CTP + H(+) = a CDP-1,2-diacyl-sn-glycerol + diphosphate</text>
        <dbReference type="Rhea" id="RHEA:16229"/>
        <dbReference type="ChEBI" id="CHEBI:15378"/>
        <dbReference type="ChEBI" id="CHEBI:33019"/>
        <dbReference type="ChEBI" id="CHEBI:37563"/>
        <dbReference type="ChEBI" id="CHEBI:58332"/>
        <dbReference type="ChEBI" id="CHEBI:58608"/>
        <dbReference type="EC" id="2.7.7.41"/>
    </reaction>
</comment>
<evidence type="ECO:0000256" key="4">
    <source>
        <dbReference type="ARBA" id="ARBA00005189"/>
    </source>
</evidence>
<evidence type="ECO:0000256" key="12">
    <source>
        <dbReference type="ARBA" id="ARBA00022695"/>
    </source>
</evidence>
<dbReference type="PANTHER" id="PTHR46382:SF1">
    <property type="entry name" value="PHOSPHATIDATE CYTIDYLYLTRANSFERASE"/>
    <property type="match status" value="1"/>
</dbReference>
<feature type="transmembrane region" description="Helical" evidence="20">
    <location>
        <begin position="115"/>
        <end position="132"/>
    </location>
</feature>
<dbReference type="Pfam" id="PF01148">
    <property type="entry name" value="CTP_transf_1"/>
    <property type="match status" value="1"/>
</dbReference>
<evidence type="ECO:0000256" key="15">
    <source>
        <dbReference type="ARBA" id="ARBA00023136"/>
    </source>
</evidence>
<keyword evidence="15 20" id="KW-0472">Membrane</keyword>
<feature type="transmembrane region" description="Helical" evidence="20">
    <location>
        <begin position="360"/>
        <end position="377"/>
    </location>
</feature>
<evidence type="ECO:0000256" key="11">
    <source>
        <dbReference type="ARBA" id="ARBA00022692"/>
    </source>
</evidence>
<accession>A0AB35MIS9</accession>
<keyword evidence="17" id="KW-1208">Phospholipid metabolism</keyword>
<evidence type="ECO:0000256" key="5">
    <source>
        <dbReference type="ARBA" id="ARBA00010185"/>
    </source>
</evidence>
<feature type="transmembrane region" description="Helical" evidence="20">
    <location>
        <begin position="244"/>
        <end position="265"/>
    </location>
</feature>
<feature type="transmembrane region" description="Helical" evidence="20">
    <location>
        <begin position="138"/>
        <end position="155"/>
    </location>
</feature>
<proteinExistence type="inferred from homology"/>
<evidence type="ECO:0000256" key="16">
    <source>
        <dbReference type="ARBA" id="ARBA00023209"/>
    </source>
</evidence>
<organism evidence="21 22">
    <name type="scientific">Demequina lignilytica</name>
    <dbReference type="NCBI Taxonomy" id="3051663"/>
    <lineage>
        <taxon>Bacteria</taxon>
        <taxon>Bacillati</taxon>
        <taxon>Actinomycetota</taxon>
        <taxon>Actinomycetes</taxon>
        <taxon>Micrococcales</taxon>
        <taxon>Demequinaceae</taxon>
        <taxon>Demequina</taxon>
    </lineage>
</organism>
<keyword evidence="14" id="KW-0443">Lipid metabolism</keyword>
<dbReference type="EMBL" id="JAUHQB010000006">
    <property type="protein sequence ID" value="MDN4483717.1"/>
    <property type="molecule type" value="Genomic_DNA"/>
</dbReference>
<keyword evidence="9" id="KW-0444">Lipid biosynthesis</keyword>
<evidence type="ECO:0000313" key="22">
    <source>
        <dbReference type="Proteomes" id="UP001172756"/>
    </source>
</evidence>
<evidence type="ECO:0000256" key="14">
    <source>
        <dbReference type="ARBA" id="ARBA00023098"/>
    </source>
</evidence>
<feature type="transmembrane region" description="Helical" evidence="20">
    <location>
        <begin position="190"/>
        <end position="207"/>
    </location>
</feature>
<keyword evidence="12 18" id="KW-0548">Nucleotidyltransferase</keyword>
<comment type="caution">
    <text evidence="21">The sequence shown here is derived from an EMBL/GenBank/DDBJ whole genome shotgun (WGS) entry which is preliminary data.</text>
</comment>
<keyword evidence="10 18" id="KW-0808">Transferase</keyword>
<keyword evidence="8" id="KW-1003">Cell membrane</keyword>
<reference evidence="21 22" key="1">
    <citation type="submission" date="2023-06" db="EMBL/GenBank/DDBJ databases">
        <title>SYSU T0a273.</title>
        <authorList>
            <person name="Gao L."/>
            <person name="Fang B.-Z."/>
            <person name="Li W.-J."/>
        </authorList>
    </citation>
    <scope>NUCLEOTIDE SEQUENCE [LARGE SCALE GENOMIC DNA]</scope>
    <source>
        <strain evidence="21 22">SYSU T0a273</strain>
    </source>
</reference>
<dbReference type="EC" id="2.7.7.41" evidence="6 18"/>
<comment type="similarity">
    <text evidence="5 18">Belongs to the CDS family.</text>
</comment>
<evidence type="ECO:0000256" key="3">
    <source>
        <dbReference type="ARBA" id="ARBA00005119"/>
    </source>
</evidence>
<comment type="subcellular location">
    <subcellularLocation>
        <location evidence="2">Cell membrane</location>
        <topology evidence="2">Multi-pass membrane protein</topology>
    </subcellularLocation>
</comment>
<dbReference type="PROSITE" id="PS01315">
    <property type="entry name" value="CDS"/>
    <property type="match status" value="1"/>
</dbReference>
<evidence type="ECO:0000256" key="7">
    <source>
        <dbReference type="ARBA" id="ARBA00019373"/>
    </source>
</evidence>